<gene>
    <name evidence="2" type="ORF">vBKpPFBKp27_010</name>
</gene>
<accession>A0A7U0GAH5</accession>
<evidence type="ECO:0008006" key="4">
    <source>
        <dbReference type="Google" id="ProtNLM"/>
    </source>
</evidence>
<reference evidence="2 3" key="1">
    <citation type="submission" date="2020-12" db="EMBL/GenBank/DDBJ databases">
        <title>Genomic characterization of four novel bacteriophages infecting Klebsiella pneumoniae.</title>
        <authorList>
            <person name="Estrada Bonilla B."/>
            <person name="Costa A.R."/>
            <person name="van Rossum T."/>
            <person name="Hagedoorn S."/>
            <person name="Wallinga H."/>
            <person name="Xiao M."/>
            <person name="Song W."/>
            <person name="Haas P.-J."/>
            <person name="Nobrega F.L."/>
            <person name="Brouns S.J.J."/>
        </authorList>
    </citation>
    <scope>NUCLEOTIDE SEQUENCE [LARGE SCALE GENOMIC DNA]</scope>
</reference>
<protein>
    <recommendedName>
        <fullName evidence="4">Single-stranded DNA-binding protein</fullName>
    </recommendedName>
</protein>
<evidence type="ECO:0000313" key="3">
    <source>
        <dbReference type="Proteomes" id="UP000596379"/>
    </source>
</evidence>
<keyword evidence="3" id="KW-1185">Reference proteome</keyword>
<dbReference type="EMBL" id="MW394388">
    <property type="protein sequence ID" value="QQV91624.1"/>
    <property type="molecule type" value="Genomic_DNA"/>
</dbReference>
<dbReference type="Proteomes" id="UP000596379">
    <property type="component" value="Segment"/>
</dbReference>
<proteinExistence type="predicted"/>
<organism evidence="2 3">
    <name type="scientific">Klebsiella phage vB_KpP_FBKp27</name>
    <dbReference type="NCBI Taxonomy" id="2801837"/>
    <lineage>
        <taxon>Viruses</taxon>
        <taxon>Duplodnaviria</taxon>
        <taxon>Heunggongvirae</taxon>
        <taxon>Uroviricota</taxon>
        <taxon>Caudoviricetes</taxon>
        <taxon>Schitoviridae</taxon>
        <taxon>Efbeekayvirus</taxon>
        <taxon>Efbeekayvirus Fbkp27</taxon>
    </lineage>
</organism>
<evidence type="ECO:0000313" key="2">
    <source>
        <dbReference type="EMBL" id="QQV91624.1"/>
    </source>
</evidence>
<sequence length="246" mass="27573">MSYFDFNYDAEKAVEKDTLGTGMRIRDTDVYPGIIKLAYITKSDKSKAQAMNIEFEDDHGIYKEQIWFMNGQGKVVNDKGEYTKNFLKANSICLLACGKPLVKLEPETKTINLYNFEKKAEVPTDVPMLVDLCGKPITFAIQRIKENKQKKNDSGQYEPINEAREINAIAKVFRSKDDKTEQEIRGKQEVATFKDKWLEANKGQVWDRFKEVTGQGNAGAPGGNFAGAGFNPGSDNATTGDDPFTL</sequence>
<feature type="region of interest" description="Disordered" evidence="1">
    <location>
        <begin position="213"/>
        <end position="246"/>
    </location>
</feature>
<evidence type="ECO:0000256" key="1">
    <source>
        <dbReference type="SAM" id="MobiDB-lite"/>
    </source>
</evidence>
<name>A0A7U0GAH5_9CAUD</name>
<feature type="compositionally biased region" description="Gly residues" evidence="1">
    <location>
        <begin position="216"/>
        <end position="226"/>
    </location>
</feature>